<reference evidence="2" key="1">
    <citation type="journal article" date="2020" name="Stud. Mycol.">
        <title>101 Dothideomycetes genomes: a test case for predicting lifestyles and emergence of pathogens.</title>
        <authorList>
            <person name="Haridas S."/>
            <person name="Albert R."/>
            <person name="Binder M."/>
            <person name="Bloem J."/>
            <person name="Labutti K."/>
            <person name="Salamov A."/>
            <person name="Andreopoulos B."/>
            <person name="Baker S."/>
            <person name="Barry K."/>
            <person name="Bills G."/>
            <person name="Bluhm B."/>
            <person name="Cannon C."/>
            <person name="Castanera R."/>
            <person name="Culley D."/>
            <person name="Daum C."/>
            <person name="Ezra D."/>
            <person name="Gonzalez J."/>
            <person name="Henrissat B."/>
            <person name="Kuo A."/>
            <person name="Liang C."/>
            <person name="Lipzen A."/>
            <person name="Lutzoni F."/>
            <person name="Magnuson J."/>
            <person name="Mondo S."/>
            <person name="Nolan M."/>
            <person name="Ohm R."/>
            <person name="Pangilinan J."/>
            <person name="Park H.-J."/>
            <person name="Ramirez L."/>
            <person name="Alfaro M."/>
            <person name="Sun H."/>
            <person name="Tritt A."/>
            <person name="Yoshinaga Y."/>
            <person name="Zwiers L.-H."/>
            <person name="Turgeon B."/>
            <person name="Goodwin S."/>
            <person name="Spatafora J."/>
            <person name="Crous P."/>
            <person name="Grigoriev I."/>
        </authorList>
    </citation>
    <scope>NUCLEOTIDE SEQUENCE</scope>
    <source>
        <strain evidence="2">CBS 207.26</strain>
    </source>
</reference>
<accession>A0A6A6DXS0</accession>
<organism evidence="2 3">
    <name type="scientific">Zopfia rhizophila CBS 207.26</name>
    <dbReference type="NCBI Taxonomy" id="1314779"/>
    <lineage>
        <taxon>Eukaryota</taxon>
        <taxon>Fungi</taxon>
        <taxon>Dikarya</taxon>
        <taxon>Ascomycota</taxon>
        <taxon>Pezizomycotina</taxon>
        <taxon>Dothideomycetes</taxon>
        <taxon>Dothideomycetes incertae sedis</taxon>
        <taxon>Zopfiaceae</taxon>
        <taxon>Zopfia</taxon>
    </lineage>
</organism>
<gene>
    <name evidence="2" type="ORF">K469DRAFT_580277</name>
</gene>
<dbReference type="OrthoDB" id="1612078at2759"/>
<dbReference type="AlphaFoldDB" id="A0A6A6DXS0"/>
<dbReference type="EMBL" id="ML994638">
    <property type="protein sequence ID" value="KAF2184364.1"/>
    <property type="molecule type" value="Genomic_DNA"/>
</dbReference>
<feature type="domain" description="Peptide N-acetyl-beta-D-glucosaminyl asparaginase amidase A N-terminal" evidence="1">
    <location>
        <begin position="137"/>
        <end position="454"/>
    </location>
</feature>
<protein>
    <recommendedName>
        <fullName evidence="1">Peptide N-acetyl-beta-D-glucosaminyl asparaginase amidase A N-terminal domain-containing protein</fullName>
    </recommendedName>
</protein>
<dbReference type="Pfam" id="PF25156">
    <property type="entry name" value="PNGase_A_C"/>
    <property type="match status" value="1"/>
</dbReference>
<keyword evidence="3" id="KW-1185">Reference proteome</keyword>
<dbReference type="InterPro" id="IPR021102">
    <property type="entry name" value="PNGase_A"/>
</dbReference>
<sequence length="719" mass="78110">MGFSKLTHSSNGVGGIPVGVSASFSGVGLKVGSTLGFAQEQVSIPAVDLPSNRSHGWRKAREHGRTGRQHSAAGSKILPFISLFLMLITLPHSVFASLAAQQPDMLAPGSLLSNRAPNQSSALLDVIQVSPPVLSPEDSSCKQTLMVHTFAWSYGKPFVGDYIPPNCDFNRITFNLTVTSAGRQYDRLALMFFNDTEIFRTSTAEPTQNGIIWTYIKDMSNFLVLFKEHQKIIFDLGNLIDDTYTGPFNTTLTATFFKVENGLDSADMILPVSARQSASNSPSGFTVPEQRATSALTLPKNIRKAVFSISACGQATEEFWWSNVLSSDTRAFGNETTLYGYSPFRELQVHIDGMLAGVAWPFPIIFTGGIAPAFWRPIVGMDAFDLREDEIDISAFLPILCDGNEHTFEIRVAGISDDGKGGGNLTDTVGSNWVVTGKVFLWLDASDWFTTGSVPVRTTPDPYLELSSSRNRGENGSVSTLGYSVKVVRSLSISSTIETSSGSQIVTWKQNLTYSNDGEFSNAGNDQINKQVTSGIDISGNKYSKAFEYPLWVYSTFATLAGGNFTINAKMKRGKNVQKIGNLAFPPELQTFDFSHSPSQHPLSFAGTITSDWQNGTGSYLAVPAQKKSYGSGSTEQYFSLSGVGDSVATIQSGTRGLATQGGTMLYRRHVLASNDSIILDEETFGSETMQNNYQSQKTNHKQTFAQLGIKAMLGRGPF</sequence>
<evidence type="ECO:0000313" key="3">
    <source>
        <dbReference type="Proteomes" id="UP000800200"/>
    </source>
</evidence>
<evidence type="ECO:0000259" key="1">
    <source>
        <dbReference type="Pfam" id="PF12222"/>
    </source>
</evidence>
<dbReference type="Pfam" id="PF12222">
    <property type="entry name" value="PNGaseA"/>
    <property type="match status" value="1"/>
</dbReference>
<name>A0A6A6DXS0_9PEZI</name>
<proteinExistence type="predicted"/>
<evidence type="ECO:0000313" key="2">
    <source>
        <dbReference type="EMBL" id="KAF2184364.1"/>
    </source>
</evidence>
<dbReference type="Proteomes" id="UP000800200">
    <property type="component" value="Unassembled WGS sequence"/>
</dbReference>
<dbReference type="PANTHER" id="PTHR31104">
    <property type="entry name" value="PEPTIDE-N4-(N-ACETYL-BETA-GLUCOSAMINYL)ASPARAGINE AMIDASE A PROTEIN"/>
    <property type="match status" value="1"/>
</dbReference>
<dbReference type="InterPro" id="IPR056948">
    <property type="entry name" value="PNGaseA_N"/>
</dbReference>